<organism evidence="12 13">
    <name type="scientific">Raineyella antarctica</name>
    <dbReference type="NCBI Taxonomy" id="1577474"/>
    <lineage>
        <taxon>Bacteria</taxon>
        <taxon>Bacillati</taxon>
        <taxon>Actinomycetota</taxon>
        <taxon>Actinomycetes</taxon>
        <taxon>Propionibacteriales</taxon>
        <taxon>Propionibacteriaceae</taxon>
        <taxon>Raineyella</taxon>
    </lineage>
</organism>
<evidence type="ECO:0000256" key="2">
    <source>
        <dbReference type="ARBA" id="ARBA00007964"/>
    </source>
</evidence>
<reference evidence="12 13" key="1">
    <citation type="submission" date="2016-06" db="EMBL/GenBank/DDBJ databases">
        <authorList>
            <person name="Olsen C.W."/>
            <person name="Carey S."/>
            <person name="Hinshaw L."/>
            <person name="Karasin A.I."/>
        </authorList>
    </citation>
    <scope>NUCLEOTIDE SEQUENCE [LARGE SCALE GENOMIC DNA]</scope>
    <source>
        <strain evidence="12 13">LZ-22</strain>
    </source>
</reference>
<keyword evidence="6" id="KW-0560">Oxidoreductase</keyword>
<dbReference type="RefSeq" id="WP_092612437.1">
    <property type="nucleotide sequence ID" value="NZ_FMYF01000010.1"/>
</dbReference>
<evidence type="ECO:0000256" key="6">
    <source>
        <dbReference type="ARBA" id="ARBA00023002"/>
    </source>
</evidence>
<dbReference type="InterPro" id="IPR050812">
    <property type="entry name" value="Preph/Arog_dehydrog"/>
</dbReference>
<dbReference type="Pfam" id="PF01842">
    <property type="entry name" value="ACT"/>
    <property type="match status" value="1"/>
</dbReference>
<gene>
    <name evidence="12" type="ORF">GA0111570_11075</name>
</gene>
<dbReference type="GO" id="GO:0070403">
    <property type="term" value="F:NAD+ binding"/>
    <property type="evidence" value="ECO:0007669"/>
    <property type="project" value="InterPro"/>
</dbReference>
<dbReference type="Pfam" id="PF20463">
    <property type="entry name" value="PDH_C"/>
    <property type="match status" value="1"/>
</dbReference>
<evidence type="ECO:0000259" key="11">
    <source>
        <dbReference type="PROSITE" id="PS51671"/>
    </source>
</evidence>
<evidence type="ECO:0000256" key="8">
    <source>
        <dbReference type="ARBA" id="ARBA00023141"/>
    </source>
</evidence>
<dbReference type="EMBL" id="FMYF01000010">
    <property type="protein sequence ID" value="SDB93835.1"/>
    <property type="molecule type" value="Genomic_DNA"/>
</dbReference>
<evidence type="ECO:0000256" key="5">
    <source>
        <dbReference type="ARBA" id="ARBA00022498"/>
    </source>
</evidence>
<keyword evidence="8" id="KW-0028">Amino-acid biosynthesis</keyword>
<evidence type="ECO:0000313" key="12">
    <source>
        <dbReference type="EMBL" id="SDB93835.1"/>
    </source>
</evidence>
<dbReference type="PROSITE" id="PS51176">
    <property type="entry name" value="PDH_ADH"/>
    <property type="match status" value="1"/>
</dbReference>
<keyword evidence="8" id="KW-0057">Aromatic amino acid biosynthesis</keyword>
<dbReference type="OrthoDB" id="9802008at2"/>
<sequence>MPETEEPDLGLINSTVVIGAGLLGASIGAALTRAGVTVHLTDAVFSHARVAASLGAGTVDKPDPAAVRLVVVATPPRSLAAVIGEALDKYPNAAVTDVGSVKSRVLHQLQSTGRDLSRYLGSHPMAGSQHSGPMSASPDLFVDRTWAVTPHRQVSEPTADRVRLLIQVCGARYTAFTPEDHDRAVAQVSHLPQLVSVLMADHLLGIPSGHLELAGQGLRDVTRIAGSDPDLWEQIIAGNVDALRPELEDVRTRLDELIDALDDPAHKVRAFLQRGVNGTRQIPGKHGAPAMDYAQIVIELPDTPGALAQLFRDFADAGVNVEDIQIQHDLVRQVGYLAVSVEPGHLRDVQEAMRAAGWRLV</sequence>
<name>A0A1G6HIT7_9ACTN</name>
<feature type="domain" description="Prephenate/arogenate dehydrogenase" evidence="10">
    <location>
        <begin position="13"/>
        <end position="294"/>
    </location>
</feature>
<dbReference type="AlphaFoldDB" id="A0A1G6HIT7"/>
<dbReference type="InterPro" id="IPR046825">
    <property type="entry name" value="PDH_C"/>
</dbReference>
<evidence type="ECO:0000256" key="3">
    <source>
        <dbReference type="ARBA" id="ARBA00012068"/>
    </source>
</evidence>
<proteinExistence type="inferred from homology"/>
<dbReference type="GO" id="GO:0004665">
    <property type="term" value="F:prephenate dehydrogenase (NADP+) activity"/>
    <property type="evidence" value="ECO:0007669"/>
    <property type="project" value="InterPro"/>
</dbReference>
<evidence type="ECO:0000256" key="1">
    <source>
        <dbReference type="ARBA" id="ARBA00005067"/>
    </source>
</evidence>
<dbReference type="InterPro" id="IPR008927">
    <property type="entry name" value="6-PGluconate_DH-like_C_sf"/>
</dbReference>
<dbReference type="Pfam" id="PF02153">
    <property type="entry name" value="PDH_N"/>
    <property type="match status" value="1"/>
</dbReference>
<keyword evidence="13" id="KW-1185">Reference proteome</keyword>
<dbReference type="GO" id="GO:0006571">
    <property type="term" value="P:tyrosine biosynthetic process"/>
    <property type="evidence" value="ECO:0007669"/>
    <property type="project" value="UniProtKB-UniPathway"/>
</dbReference>
<evidence type="ECO:0000256" key="9">
    <source>
        <dbReference type="ARBA" id="ARBA00049260"/>
    </source>
</evidence>
<comment type="catalytic activity">
    <reaction evidence="9">
        <text>prephenate + NAD(+) = 3-(4-hydroxyphenyl)pyruvate + CO2 + NADH</text>
        <dbReference type="Rhea" id="RHEA:13869"/>
        <dbReference type="ChEBI" id="CHEBI:16526"/>
        <dbReference type="ChEBI" id="CHEBI:29934"/>
        <dbReference type="ChEBI" id="CHEBI:36242"/>
        <dbReference type="ChEBI" id="CHEBI:57540"/>
        <dbReference type="ChEBI" id="CHEBI:57945"/>
        <dbReference type="EC" id="1.3.1.12"/>
    </reaction>
</comment>
<dbReference type="Proteomes" id="UP000199086">
    <property type="component" value="Unassembled WGS sequence"/>
</dbReference>
<evidence type="ECO:0000259" key="10">
    <source>
        <dbReference type="PROSITE" id="PS51176"/>
    </source>
</evidence>
<protein>
    <recommendedName>
        <fullName evidence="4">Prephenate dehydrogenase</fullName>
        <ecNumber evidence="3">1.3.1.12</ecNumber>
    </recommendedName>
</protein>
<dbReference type="Gene3D" id="3.40.50.720">
    <property type="entry name" value="NAD(P)-binding Rossmann-like Domain"/>
    <property type="match status" value="1"/>
</dbReference>
<dbReference type="SUPFAM" id="SSF48179">
    <property type="entry name" value="6-phosphogluconate dehydrogenase C-terminal domain-like"/>
    <property type="match status" value="1"/>
</dbReference>
<dbReference type="PROSITE" id="PS51671">
    <property type="entry name" value="ACT"/>
    <property type="match status" value="1"/>
</dbReference>
<dbReference type="InterPro" id="IPR002912">
    <property type="entry name" value="ACT_dom"/>
</dbReference>
<dbReference type="SUPFAM" id="SSF51735">
    <property type="entry name" value="NAD(P)-binding Rossmann-fold domains"/>
    <property type="match status" value="1"/>
</dbReference>
<dbReference type="NCBIfam" id="NF005111">
    <property type="entry name" value="PRK06545.2-3"/>
    <property type="match status" value="1"/>
</dbReference>
<feature type="domain" description="ACT" evidence="11">
    <location>
        <begin position="295"/>
        <end position="361"/>
    </location>
</feature>
<dbReference type="EC" id="1.3.1.12" evidence="3"/>
<evidence type="ECO:0000256" key="4">
    <source>
        <dbReference type="ARBA" id="ARBA00016891"/>
    </source>
</evidence>
<dbReference type="InterPro" id="IPR036291">
    <property type="entry name" value="NAD(P)-bd_dom_sf"/>
</dbReference>
<keyword evidence="5" id="KW-0827">Tyrosine biosynthesis</keyword>
<dbReference type="STRING" id="1577474.GA0111570_11075"/>
<evidence type="ECO:0000256" key="7">
    <source>
        <dbReference type="ARBA" id="ARBA00023027"/>
    </source>
</evidence>
<dbReference type="SUPFAM" id="SSF55021">
    <property type="entry name" value="ACT-like"/>
    <property type="match status" value="1"/>
</dbReference>
<dbReference type="CDD" id="cd02116">
    <property type="entry name" value="ACT"/>
    <property type="match status" value="1"/>
</dbReference>
<dbReference type="GO" id="GO:0008977">
    <property type="term" value="F:prephenate dehydrogenase (NAD+) activity"/>
    <property type="evidence" value="ECO:0007669"/>
    <property type="project" value="UniProtKB-EC"/>
</dbReference>
<dbReference type="InterPro" id="IPR003099">
    <property type="entry name" value="Prephen_DH"/>
</dbReference>
<dbReference type="UniPathway" id="UPA00122">
    <property type="reaction ID" value="UER00961"/>
</dbReference>
<keyword evidence="7" id="KW-0520">NAD</keyword>
<dbReference type="InterPro" id="IPR046826">
    <property type="entry name" value="PDH_N"/>
</dbReference>
<dbReference type="NCBIfam" id="NF005112">
    <property type="entry name" value="PRK06545.2-4"/>
    <property type="match status" value="1"/>
</dbReference>
<dbReference type="Gene3D" id="1.10.3660.10">
    <property type="entry name" value="6-phosphogluconate dehydrogenase C-terminal like domain"/>
    <property type="match status" value="1"/>
</dbReference>
<dbReference type="InterPro" id="IPR045865">
    <property type="entry name" value="ACT-like_dom_sf"/>
</dbReference>
<dbReference type="PANTHER" id="PTHR21363:SF0">
    <property type="entry name" value="PREPHENATE DEHYDROGENASE [NADP(+)]"/>
    <property type="match status" value="1"/>
</dbReference>
<comment type="similarity">
    <text evidence="2">Belongs to the prephenate/arogenate dehydrogenase family.</text>
</comment>
<comment type="pathway">
    <text evidence="1">Amino-acid biosynthesis; L-tyrosine biosynthesis; (4-hydroxyphenyl)pyruvate from prephenate (NAD(+) route): step 1/1.</text>
</comment>
<dbReference type="PANTHER" id="PTHR21363">
    <property type="entry name" value="PREPHENATE DEHYDROGENASE"/>
    <property type="match status" value="1"/>
</dbReference>
<evidence type="ECO:0000313" key="13">
    <source>
        <dbReference type="Proteomes" id="UP000199086"/>
    </source>
</evidence>
<accession>A0A1G6HIT7</accession>